<gene>
    <name evidence="2" type="ORF">OG626_10525</name>
</gene>
<dbReference type="SUPFAM" id="SSF54373">
    <property type="entry name" value="FAD-linked reductases, C-terminal domain"/>
    <property type="match status" value="1"/>
</dbReference>
<proteinExistence type="predicted"/>
<dbReference type="AlphaFoldDB" id="A0AAU3GSR1"/>
<protein>
    <submittedName>
        <fullName evidence="2">FAD-dependent oxidoreductase</fullName>
    </submittedName>
</protein>
<dbReference type="PRINTS" id="PR00419">
    <property type="entry name" value="ADXRDTASE"/>
</dbReference>
<evidence type="ECO:0000313" key="2">
    <source>
        <dbReference type="EMBL" id="WTY95295.1"/>
    </source>
</evidence>
<sequence length="455" mass="47842">MSHDLDVAVIGAGPAGLTAAHELSRAGLAVRVFESHAEVGGRMRSFRHEGWTVDQGAEQVPSHGYRATWELLDRLGVPRTDVPRISGGIAVWRDGRARPGVAGPGALLGAGAGLRPRARLDLARLLGRTASRPGAYDGDRPESTPAGAATIRELAGRYHPDLHDYLLQPLAECCFGWDTARSAAAPMLSLLAEVGPPSGWRTYRDGMDLLARRLAGTVDVGTGRTVHEVVEANGRTVVRFADGEITARAAVLAVPAPVAAALRPQAPPEERAFLDACTFSSALKVSCLLDRPLAPTAAGRPLYLLLTPAVEENVLTAVIADHVKHPGRAPHGKGLLTLMAAPGTVPGLLDSPHEETAGRLLAAAERYVPGLGAATLRTFVHAFPHALPEATPRALHLRERFAARPVRAVEYAGDWVMLRPASEGAVRSGGLAASRVLSRLGAPDPRPAQLPAVAG</sequence>
<dbReference type="InterPro" id="IPR002937">
    <property type="entry name" value="Amino_oxidase"/>
</dbReference>
<dbReference type="GO" id="GO:0016491">
    <property type="term" value="F:oxidoreductase activity"/>
    <property type="evidence" value="ECO:0007669"/>
    <property type="project" value="InterPro"/>
</dbReference>
<dbReference type="SUPFAM" id="SSF51905">
    <property type="entry name" value="FAD/NAD(P)-binding domain"/>
    <property type="match status" value="1"/>
</dbReference>
<name>A0AAU3GSR1_9ACTN</name>
<accession>A0AAU3GSR1</accession>
<dbReference type="Gene3D" id="3.50.50.60">
    <property type="entry name" value="FAD/NAD(P)-binding domain"/>
    <property type="match status" value="1"/>
</dbReference>
<organism evidence="2">
    <name type="scientific">Streptomyces sp. NBC_01401</name>
    <dbReference type="NCBI Taxonomy" id="2903854"/>
    <lineage>
        <taxon>Bacteria</taxon>
        <taxon>Bacillati</taxon>
        <taxon>Actinomycetota</taxon>
        <taxon>Actinomycetes</taxon>
        <taxon>Kitasatosporales</taxon>
        <taxon>Streptomycetaceae</taxon>
        <taxon>Streptomyces</taxon>
    </lineage>
</organism>
<reference evidence="2" key="1">
    <citation type="submission" date="2022-10" db="EMBL/GenBank/DDBJ databases">
        <title>The complete genomes of actinobacterial strains from the NBC collection.</title>
        <authorList>
            <person name="Joergensen T.S."/>
            <person name="Alvarez Arevalo M."/>
            <person name="Sterndorff E.B."/>
            <person name="Faurdal D."/>
            <person name="Vuksanovic O."/>
            <person name="Mourched A.-S."/>
            <person name="Charusanti P."/>
            <person name="Shaw S."/>
            <person name="Blin K."/>
            <person name="Weber T."/>
        </authorList>
    </citation>
    <scope>NUCLEOTIDE SEQUENCE</scope>
    <source>
        <strain evidence="2">NBC_01401</strain>
    </source>
</reference>
<dbReference type="Pfam" id="PF01593">
    <property type="entry name" value="Amino_oxidase"/>
    <property type="match status" value="1"/>
</dbReference>
<dbReference type="InterPro" id="IPR050464">
    <property type="entry name" value="Zeta_carotene_desat/Oxidored"/>
</dbReference>
<evidence type="ECO:0000259" key="1">
    <source>
        <dbReference type="Pfam" id="PF01593"/>
    </source>
</evidence>
<dbReference type="InterPro" id="IPR036188">
    <property type="entry name" value="FAD/NAD-bd_sf"/>
</dbReference>
<feature type="domain" description="Amine oxidase" evidence="1">
    <location>
        <begin position="15"/>
        <end position="437"/>
    </location>
</feature>
<dbReference type="PANTHER" id="PTHR42923">
    <property type="entry name" value="PROTOPORPHYRINOGEN OXIDASE"/>
    <property type="match status" value="1"/>
</dbReference>
<dbReference type="EMBL" id="CP109535">
    <property type="protein sequence ID" value="WTY95295.1"/>
    <property type="molecule type" value="Genomic_DNA"/>
</dbReference>